<dbReference type="InterPro" id="IPR013783">
    <property type="entry name" value="Ig-like_fold"/>
</dbReference>
<dbReference type="InterPro" id="IPR007110">
    <property type="entry name" value="Ig-like_dom"/>
</dbReference>
<comment type="caution">
    <text evidence="5">The sequence shown here is derived from an EMBL/GenBank/DDBJ whole genome shotgun (WGS) entry which is preliminary data.</text>
</comment>
<dbReference type="InterPro" id="IPR003599">
    <property type="entry name" value="Ig_sub"/>
</dbReference>
<dbReference type="PANTHER" id="PTHR23268:SF28">
    <property type="entry name" value="T CELL RECEPTOR BETA VARIABLE 19"/>
    <property type="match status" value="1"/>
</dbReference>
<feature type="domain" description="Ig-like" evidence="4">
    <location>
        <begin position="26"/>
        <end position="127"/>
    </location>
</feature>
<protein>
    <recommendedName>
        <fullName evidence="4">Ig-like domain-containing protein</fullName>
    </recommendedName>
</protein>
<dbReference type="SMART" id="SM00406">
    <property type="entry name" value="IGv"/>
    <property type="match status" value="1"/>
</dbReference>
<reference evidence="5 6" key="1">
    <citation type="submission" date="2023-09" db="EMBL/GenBank/DDBJ databases">
        <authorList>
            <person name="Wang M."/>
        </authorList>
    </citation>
    <scope>NUCLEOTIDE SEQUENCE [LARGE SCALE GENOMIC DNA]</scope>
    <source>
        <strain evidence="5">GT-2023</strain>
        <tissue evidence="5">Liver</tissue>
    </source>
</reference>
<dbReference type="Pfam" id="PF07686">
    <property type="entry name" value="V-set"/>
    <property type="match status" value="1"/>
</dbReference>
<dbReference type="EMBL" id="JAYMGO010000086">
    <property type="protein sequence ID" value="KAL1246841.1"/>
    <property type="molecule type" value="Genomic_DNA"/>
</dbReference>
<feature type="signal peptide" evidence="3">
    <location>
        <begin position="1"/>
        <end position="19"/>
    </location>
</feature>
<evidence type="ECO:0000313" key="6">
    <source>
        <dbReference type="Proteomes" id="UP001558613"/>
    </source>
</evidence>
<feature type="chain" id="PRO_5045634352" description="Ig-like domain-containing protein" evidence="3">
    <location>
        <begin position="20"/>
        <end position="145"/>
    </location>
</feature>
<dbReference type="SUPFAM" id="SSF48726">
    <property type="entry name" value="Immunoglobulin"/>
    <property type="match status" value="1"/>
</dbReference>
<evidence type="ECO:0000256" key="1">
    <source>
        <dbReference type="ARBA" id="ARBA00022729"/>
    </source>
</evidence>
<dbReference type="Gene3D" id="2.60.40.10">
    <property type="entry name" value="Immunoglobulins"/>
    <property type="match status" value="1"/>
</dbReference>
<dbReference type="Proteomes" id="UP001558613">
    <property type="component" value="Unassembled WGS sequence"/>
</dbReference>
<sequence length="145" mass="16504">MGLLCLGFALLIIIKSLRGITITQNDQVSKTQLIIQRDKQVTLKCNHDDGSYYYMYWYRQRGQGELSLVAFSTGKDTVETVAPFTETKHVMKRPDIKESSLVIKNLAEEDSGIYFCASSIAQYLNLAKHLNNNLNLSHNDQRENT</sequence>
<accession>A0ABR3L3Z7</accession>
<evidence type="ECO:0000259" key="4">
    <source>
        <dbReference type="PROSITE" id="PS50835"/>
    </source>
</evidence>
<organism evidence="5 6">
    <name type="scientific">Cirrhinus molitorella</name>
    <name type="common">mud carp</name>
    <dbReference type="NCBI Taxonomy" id="172907"/>
    <lineage>
        <taxon>Eukaryota</taxon>
        <taxon>Metazoa</taxon>
        <taxon>Chordata</taxon>
        <taxon>Craniata</taxon>
        <taxon>Vertebrata</taxon>
        <taxon>Euteleostomi</taxon>
        <taxon>Actinopterygii</taxon>
        <taxon>Neopterygii</taxon>
        <taxon>Teleostei</taxon>
        <taxon>Ostariophysi</taxon>
        <taxon>Cypriniformes</taxon>
        <taxon>Cyprinidae</taxon>
        <taxon>Labeoninae</taxon>
        <taxon>Labeonini</taxon>
        <taxon>Cirrhinus</taxon>
    </lineage>
</organism>
<dbReference type="InterPro" id="IPR013106">
    <property type="entry name" value="Ig_V-set"/>
</dbReference>
<evidence type="ECO:0000256" key="3">
    <source>
        <dbReference type="SAM" id="SignalP"/>
    </source>
</evidence>
<proteinExistence type="predicted"/>
<dbReference type="SMART" id="SM00409">
    <property type="entry name" value="IG"/>
    <property type="match status" value="1"/>
</dbReference>
<dbReference type="PROSITE" id="PS50835">
    <property type="entry name" value="IG_LIKE"/>
    <property type="match status" value="1"/>
</dbReference>
<gene>
    <name evidence="5" type="ORF">QQF64_034798</name>
</gene>
<evidence type="ECO:0000313" key="5">
    <source>
        <dbReference type="EMBL" id="KAL1246841.1"/>
    </source>
</evidence>
<keyword evidence="6" id="KW-1185">Reference proteome</keyword>
<keyword evidence="1 3" id="KW-0732">Signal</keyword>
<dbReference type="PANTHER" id="PTHR23268">
    <property type="entry name" value="T-CELL RECEPTOR BETA CHAIN"/>
    <property type="match status" value="1"/>
</dbReference>
<evidence type="ECO:0000256" key="2">
    <source>
        <dbReference type="ARBA" id="ARBA00022859"/>
    </source>
</evidence>
<dbReference type="InterPro" id="IPR050413">
    <property type="entry name" value="TCR_beta_variable"/>
</dbReference>
<dbReference type="InterPro" id="IPR036179">
    <property type="entry name" value="Ig-like_dom_sf"/>
</dbReference>
<name>A0ABR3L3Z7_9TELE</name>
<keyword evidence="2" id="KW-0391">Immunity</keyword>